<protein>
    <submittedName>
        <fullName evidence="6">ATP-grasp domain-containing protein</fullName>
    </submittedName>
</protein>
<keyword evidence="3 4" id="KW-0067">ATP-binding</keyword>
<dbReference type="Gene3D" id="3.30.470.20">
    <property type="entry name" value="ATP-grasp fold, B domain"/>
    <property type="match status" value="1"/>
</dbReference>
<dbReference type="InterPro" id="IPR052032">
    <property type="entry name" value="ATP-dep_AA_Ligase"/>
</dbReference>
<evidence type="ECO:0000256" key="4">
    <source>
        <dbReference type="PROSITE-ProRule" id="PRU00409"/>
    </source>
</evidence>
<dbReference type="Pfam" id="PF13535">
    <property type="entry name" value="ATP-grasp_4"/>
    <property type="match status" value="1"/>
</dbReference>
<dbReference type="Proteomes" id="UP000509568">
    <property type="component" value="Chromosome"/>
</dbReference>
<keyword evidence="2 4" id="KW-0547">Nucleotide-binding</keyword>
<dbReference type="PANTHER" id="PTHR43585">
    <property type="entry name" value="FUMIPYRROLE BIOSYNTHESIS PROTEIN C"/>
    <property type="match status" value="1"/>
</dbReference>
<dbReference type="GO" id="GO:0005524">
    <property type="term" value="F:ATP binding"/>
    <property type="evidence" value="ECO:0007669"/>
    <property type="project" value="UniProtKB-UniRule"/>
</dbReference>
<sequence length="407" mass="44500">MNHIVIVDPFSTGKLYAPLLNARGLNCIAIISRPDLPAHFTQDLVAEHFTQVLDWRPELVETLDALGVVAVIAGCETAIHLTDHLTEALGVRGNSPATSDQRRNKYSMQQALDRRELAHIDSHLVTHPDQIAAVLTTIAPDQQYVVKPLNSAATQGVVFATGRAAVEQALLNAGWDQRNDLGEVNLGFVVQPFISGPEYVVDLVAFNGTYHVATVCRYTKILRNGSPFVYDSLDTLDPNDTDLQPLLDYARQAAAALNVLHGPLHMEIIWSPQGPVMIEAGARLHGGIAPRLFQQVYQPDLLSVAIDSYLGRPAPAGSGCSRQLRHGRIGFFWAERPSTFEGPGFEPMVEAGKVPGYGGHRYFVATGAHVPTTIDFATCPGLFWLSHDDARQLDHSAEQIRALLWSQ</sequence>
<evidence type="ECO:0000256" key="2">
    <source>
        <dbReference type="ARBA" id="ARBA00022741"/>
    </source>
</evidence>
<dbReference type="RefSeq" id="WP_158153848.1">
    <property type="nucleotide sequence ID" value="NZ_CP056030.1"/>
</dbReference>
<keyword evidence="7" id="KW-1185">Reference proteome</keyword>
<dbReference type="PANTHER" id="PTHR43585:SF2">
    <property type="entry name" value="ATP-GRASP ENZYME FSQD"/>
    <property type="match status" value="1"/>
</dbReference>
<dbReference type="SUPFAM" id="SSF56059">
    <property type="entry name" value="Glutathione synthetase ATP-binding domain-like"/>
    <property type="match status" value="1"/>
</dbReference>
<gene>
    <name evidence="6" type="ORF">HWQ56_06485</name>
</gene>
<name>A0A7D5D540_9PSED</name>
<evidence type="ECO:0000256" key="3">
    <source>
        <dbReference type="ARBA" id="ARBA00022840"/>
    </source>
</evidence>
<evidence type="ECO:0000256" key="1">
    <source>
        <dbReference type="ARBA" id="ARBA00022598"/>
    </source>
</evidence>
<evidence type="ECO:0000313" key="7">
    <source>
        <dbReference type="Proteomes" id="UP000509568"/>
    </source>
</evidence>
<evidence type="ECO:0000313" key="6">
    <source>
        <dbReference type="EMBL" id="QKZ03454.1"/>
    </source>
</evidence>
<reference evidence="6 7" key="1">
    <citation type="submission" date="2020-06" db="EMBL/GenBank/DDBJ databases">
        <title>Pseudomonas eucalypticola sp. nov., an endophyte of Eucalyptus dunnii leaves with biocontrol ability of eucalyptus leaf blight.</title>
        <authorList>
            <person name="Liu Y."/>
            <person name="Song Z."/>
            <person name="Zeng H."/>
            <person name="Lu M."/>
            <person name="Wang X."/>
            <person name="Lian X."/>
            <person name="Zhang Q."/>
        </authorList>
    </citation>
    <scope>NUCLEOTIDE SEQUENCE [LARGE SCALE GENOMIC DNA]</scope>
    <source>
        <strain evidence="6 7">NP-1</strain>
    </source>
</reference>
<proteinExistence type="predicted"/>
<dbReference type="GO" id="GO:0046872">
    <property type="term" value="F:metal ion binding"/>
    <property type="evidence" value="ECO:0007669"/>
    <property type="project" value="InterPro"/>
</dbReference>
<dbReference type="EMBL" id="CP056030">
    <property type="protein sequence ID" value="QKZ03454.1"/>
    <property type="molecule type" value="Genomic_DNA"/>
</dbReference>
<keyword evidence="1" id="KW-0436">Ligase</keyword>
<dbReference type="GO" id="GO:0016874">
    <property type="term" value="F:ligase activity"/>
    <property type="evidence" value="ECO:0007669"/>
    <property type="project" value="UniProtKB-KW"/>
</dbReference>
<feature type="domain" description="ATP-grasp" evidence="5">
    <location>
        <begin position="109"/>
        <end position="310"/>
    </location>
</feature>
<dbReference type="AlphaFoldDB" id="A0A7D5D540"/>
<evidence type="ECO:0000259" key="5">
    <source>
        <dbReference type="PROSITE" id="PS50975"/>
    </source>
</evidence>
<dbReference type="KEGG" id="pez:HWQ56_06485"/>
<dbReference type="InterPro" id="IPR011761">
    <property type="entry name" value="ATP-grasp"/>
</dbReference>
<accession>A0A7D5D540</accession>
<dbReference type="PROSITE" id="PS50975">
    <property type="entry name" value="ATP_GRASP"/>
    <property type="match status" value="1"/>
</dbReference>
<organism evidence="6 7">
    <name type="scientific">Pseudomonas eucalypticola</name>
    <dbReference type="NCBI Taxonomy" id="2599595"/>
    <lineage>
        <taxon>Bacteria</taxon>
        <taxon>Pseudomonadati</taxon>
        <taxon>Pseudomonadota</taxon>
        <taxon>Gammaproteobacteria</taxon>
        <taxon>Pseudomonadales</taxon>
        <taxon>Pseudomonadaceae</taxon>
        <taxon>Pseudomonas</taxon>
    </lineage>
</organism>